<proteinExistence type="predicted"/>
<evidence type="ECO:0000256" key="1">
    <source>
        <dbReference type="SAM" id="MobiDB-lite"/>
    </source>
</evidence>
<gene>
    <name evidence="2" type="ORF">F7725_000436</name>
</gene>
<feature type="region of interest" description="Disordered" evidence="1">
    <location>
        <begin position="177"/>
        <end position="207"/>
    </location>
</feature>
<dbReference type="Proteomes" id="UP000518266">
    <property type="component" value="Unassembled WGS sequence"/>
</dbReference>
<dbReference type="AlphaFoldDB" id="A0A7J5ZGB5"/>
<sequence>FKDGTSSNSSIISVFTHQVRRDRCDAPIGRYSGCGGAWRRDAGVSNITAGLYFHSSGGAGQRGGVRPYTQPNTLYKEREIFPKSVSRLLPDIVRSRAAAWRRIASRGRCGRLAAPVGRRATGRLTPEPDPTADAPAWPTHGPTWNSRLVYWPAWACSSVPSRALVLNTRPGTRAWRWSRRSSGPTRGRCYPGSDGGVTSLRGRGKER</sequence>
<dbReference type="EMBL" id="JAAKFY010000002">
    <property type="protein sequence ID" value="KAF3860181.1"/>
    <property type="molecule type" value="Genomic_DNA"/>
</dbReference>
<comment type="caution">
    <text evidence="2">The sequence shown here is derived from an EMBL/GenBank/DDBJ whole genome shotgun (WGS) entry which is preliminary data.</text>
</comment>
<evidence type="ECO:0000313" key="2">
    <source>
        <dbReference type="EMBL" id="KAF3860181.1"/>
    </source>
</evidence>
<evidence type="ECO:0000313" key="3">
    <source>
        <dbReference type="Proteomes" id="UP000518266"/>
    </source>
</evidence>
<accession>A0A7J5ZGB5</accession>
<name>A0A7J5ZGB5_DISMA</name>
<keyword evidence="3" id="KW-1185">Reference proteome</keyword>
<reference evidence="2 3" key="1">
    <citation type="submission" date="2020-03" db="EMBL/GenBank/DDBJ databases">
        <title>Dissostichus mawsoni Genome sequencing and assembly.</title>
        <authorList>
            <person name="Park H."/>
        </authorList>
    </citation>
    <scope>NUCLEOTIDE SEQUENCE [LARGE SCALE GENOMIC DNA]</scope>
    <source>
        <strain evidence="2">DM0001</strain>
        <tissue evidence="2">Muscle</tissue>
    </source>
</reference>
<protein>
    <submittedName>
        <fullName evidence="2">Uncharacterized protein</fullName>
    </submittedName>
</protein>
<feature type="non-terminal residue" evidence="2">
    <location>
        <position position="207"/>
    </location>
</feature>
<feature type="region of interest" description="Disordered" evidence="1">
    <location>
        <begin position="120"/>
        <end position="139"/>
    </location>
</feature>
<organism evidence="2 3">
    <name type="scientific">Dissostichus mawsoni</name>
    <name type="common">Antarctic cod</name>
    <dbReference type="NCBI Taxonomy" id="36200"/>
    <lineage>
        <taxon>Eukaryota</taxon>
        <taxon>Metazoa</taxon>
        <taxon>Chordata</taxon>
        <taxon>Craniata</taxon>
        <taxon>Vertebrata</taxon>
        <taxon>Euteleostomi</taxon>
        <taxon>Actinopterygii</taxon>
        <taxon>Neopterygii</taxon>
        <taxon>Teleostei</taxon>
        <taxon>Neoteleostei</taxon>
        <taxon>Acanthomorphata</taxon>
        <taxon>Eupercaria</taxon>
        <taxon>Perciformes</taxon>
        <taxon>Notothenioidei</taxon>
        <taxon>Nototheniidae</taxon>
        <taxon>Dissostichus</taxon>
    </lineage>
</organism>